<name>A0A2S6NKM5_RHOGL</name>
<protein>
    <submittedName>
        <fullName evidence="1">Uncharacterized protein</fullName>
    </submittedName>
</protein>
<comment type="caution">
    <text evidence="1">The sequence shown here is derived from an EMBL/GenBank/DDBJ whole genome shotgun (WGS) entry which is preliminary data.</text>
</comment>
<dbReference type="EMBL" id="NHRY01000070">
    <property type="protein sequence ID" value="PPQ35644.1"/>
    <property type="molecule type" value="Genomic_DNA"/>
</dbReference>
<reference evidence="1 2" key="1">
    <citation type="journal article" date="2018" name="Arch. Microbiol.">
        <title>New insights into the metabolic potential of the phototrophic purple bacterium Rhodopila globiformis DSM 161(T) from its draft genome sequence and evidence for a vanadium-dependent nitrogenase.</title>
        <authorList>
            <person name="Imhoff J.F."/>
            <person name="Rahn T."/>
            <person name="Kunzel S."/>
            <person name="Neulinger S.C."/>
        </authorList>
    </citation>
    <scope>NUCLEOTIDE SEQUENCE [LARGE SCALE GENOMIC DNA]</scope>
    <source>
        <strain evidence="1 2">DSM 161</strain>
    </source>
</reference>
<dbReference type="AlphaFoldDB" id="A0A2S6NKM5"/>
<keyword evidence="2" id="KW-1185">Reference proteome</keyword>
<gene>
    <name evidence="1" type="ORF">CCS01_06960</name>
</gene>
<evidence type="ECO:0000313" key="2">
    <source>
        <dbReference type="Proteomes" id="UP000239724"/>
    </source>
</evidence>
<dbReference type="Proteomes" id="UP000239724">
    <property type="component" value="Unassembled WGS sequence"/>
</dbReference>
<proteinExistence type="predicted"/>
<dbReference type="OrthoDB" id="9011083at2"/>
<accession>A0A2S6NKM5</accession>
<organism evidence="1 2">
    <name type="scientific">Rhodopila globiformis</name>
    <name type="common">Rhodopseudomonas globiformis</name>
    <dbReference type="NCBI Taxonomy" id="1071"/>
    <lineage>
        <taxon>Bacteria</taxon>
        <taxon>Pseudomonadati</taxon>
        <taxon>Pseudomonadota</taxon>
        <taxon>Alphaproteobacteria</taxon>
        <taxon>Acetobacterales</taxon>
        <taxon>Acetobacteraceae</taxon>
        <taxon>Rhodopila</taxon>
    </lineage>
</organism>
<evidence type="ECO:0000313" key="1">
    <source>
        <dbReference type="EMBL" id="PPQ35644.1"/>
    </source>
</evidence>
<sequence length="75" mass="8363">MEREPVTEPELQAAGVNLARDFPGASLSEFRRYPVLSEGGWFMVIKHQPTLKSVSRVKWRLLGPVPLATEGLSLD</sequence>